<proteinExistence type="inferred from homology"/>
<dbReference type="EC" id="1.1.1.30" evidence="7"/>
<evidence type="ECO:0000256" key="10">
    <source>
        <dbReference type="ARBA" id="ARBA00042309"/>
    </source>
</evidence>
<dbReference type="STRING" id="246437.L9KMC6"/>
<evidence type="ECO:0000256" key="16">
    <source>
        <dbReference type="SAM" id="MobiDB-lite"/>
    </source>
</evidence>
<comment type="pathway">
    <text evidence="1">Siderophore biosynthesis.</text>
</comment>
<dbReference type="SUPFAM" id="SSF51735">
    <property type="entry name" value="NAD(P)-binding Rossmann-fold domains"/>
    <property type="match status" value="1"/>
</dbReference>
<name>L9KMC6_TUPCH</name>
<evidence type="ECO:0000256" key="2">
    <source>
        <dbReference type="ARBA" id="ARBA00006484"/>
    </source>
</evidence>
<keyword evidence="18" id="KW-1185">Reference proteome</keyword>
<organism evidence="17 18">
    <name type="scientific">Tupaia chinensis</name>
    <name type="common">Chinese tree shrew</name>
    <name type="synonym">Tupaia belangeri chinensis</name>
    <dbReference type="NCBI Taxonomy" id="246437"/>
    <lineage>
        <taxon>Eukaryota</taxon>
        <taxon>Metazoa</taxon>
        <taxon>Chordata</taxon>
        <taxon>Craniata</taxon>
        <taxon>Vertebrata</taxon>
        <taxon>Euteleostomi</taxon>
        <taxon>Mammalia</taxon>
        <taxon>Eutheria</taxon>
        <taxon>Euarchontoglires</taxon>
        <taxon>Scandentia</taxon>
        <taxon>Tupaiidae</taxon>
        <taxon>Tupaia</taxon>
    </lineage>
</organism>
<comment type="pathway">
    <text evidence="5">Amino-acid metabolism.</text>
</comment>
<evidence type="ECO:0000256" key="9">
    <source>
        <dbReference type="ARBA" id="ARBA00041727"/>
    </source>
</evidence>
<feature type="region of interest" description="Disordered" evidence="16">
    <location>
        <begin position="216"/>
        <end position="243"/>
    </location>
</feature>
<evidence type="ECO:0000256" key="1">
    <source>
        <dbReference type="ARBA" id="ARBA00004924"/>
    </source>
</evidence>
<dbReference type="InterPro" id="IPR036291">
    <property type="entry name" value="NAD(P)-bd_dom_sf"/>
</dbReference>
<evidence type="ECO:0000256" key="3">
    <source>
        <dbReference type="ARBA" id="ARBA00023002"/>
    </source>
</evidence>
<dbReference type="CDD" id="cd05368">
    <property type="entry name" value="DHRS6_like_SDR_c"/>
    <property type="match status" value="1"/>
</dbReference>
<evidence type="ECO:0000256" key="6">
    <source>
        <dbReference type="ARBA" id="ARBA00038956"/>
    </source>
</evidence>
<keyword evidence="3" id="KW-0560">Oxidoreductase</keyword>
<feature type="compositionally biased region" description="Polar residues" evidence="16">
    <location>
        <begin position="216"/>
        <end position="237"/>
    </location>
</feature>
<evidence type="ECO:0000313" key="18">
    <source>
        <dbReference type="Proteomes" id="UP000011518"/>
    </source>
</evidence>
<dbReference type="PANTHER" id="PTHR43477:SF4">
    <property type="entry name" value="DEHYDROGENASE_REDUCTASE SDR FAMILY MEMBER 6"/>
    <property type="match status" value="1"/>
</dbReference>
<evidence type="ECO:0000256" key="11">
    <source>
        <dbReference type="ARBA" id="ARBA00042565"/>
    </source>
</evidence>
<evidence type="ECO:0000256" key="7">
    <source>
        <dbReference type="ARBA" id="ARBA00038959"/>
    </source>
</evidence>
<dbReference type="InterPro" id="IPR020904">
    <property type="entry name" value="Sc_DH/Rdtase_CS"/>
</dbReference>
<dbReference type="GO" id="GO:0019290">
    <property type="term" value="P:siderophore biosynthetic process"/>
    <property type="evidence" value="ECO:0007669"/>
    <property type="project" value="TreeGrafter"/>
</dbReference>
<evidence type="ECO:0000256" key="13">
    <source>
        <dbReference type="ARBA" id="ARBA00043199"/>
    </source>
</evidence>
<keyword evidence="4" id="KW-0520">NAD</keyword>
<gene>
    <name evidence="17" type="ORF">TREES_T100004025</name>
</gene>
<dbReference type="Gene3D" id="3.40.50.720">
    <property type="entry name" value="NAD(P)-binding Rossmann-like Domain"/>
    <property type="match status" value="2"/>
</dbReference>
<dbReference type="Pfam" id="PF00106">
    <property type="entry name" value="adh_short"/>
    <property type="match status" value="1"/>
</dbReference>
<feature type="region of interest" description="Disordered" evidence="16">
    <location>
        <begin position="307"/>
        <end position="359"/>
    </location>
</feature>
<evidence type="ECO:0000256" key="4">
    <source>
        <dbReference type="ARBA" id="ARBA00023027"/>
    </source>
</evidence>
<dbReference type="Proteomes" id="UP000011518">
    <property type="component" value="Unassembled WGS sequence"/>
</dbReference>
<protein>
    <recommendedName>
        <fullName evidence="8">Dehydrogenase/reductase SDR family member 6</fullName>
        <ecNumber evidence="6">1.1.1.104</ecNumber>
        <ecNumber evidence="7">1.1.1.30</ecNumber>
    </recommendedName>
    <alternativeName>
        <fullName evidence="12">(R)-beta-hydroxybutyrate dehydrogenase</fullName>
    </alternativeName>
    <alternativeName>
        <fullName evidence="10">3-hydroxybutyrate dehydrogenase type 2</fullName>
    </alternativeName>
    <alternativeName>
        <fullName evidence="13">4-oxo-L-proline reductase</fullName>
    </alternativeName>
    <alternativeName>
        <fullName evidence="11">Oxidoreductase UCPA</fullName>
    </alternativeName>
    <alternativeName>
        <fullName evidence="9">Short chain dehydrogenase/reductase family 15C member 1</fullName>
    </alternativeName>
</protein>
<dbReference type="InParanoid" id="L9KMC6"/>
<evidence type="ECO:0000313" key="17">
    <source>
        <dbReference type="EMBL" id="ELW64100.1"/>
    </source>
</evidence>
<dbReference type="InterPro" id="IPR002347">
    <property type="entry name" value="SDR_fam"/>
</dbReference>
<feature type="coiled-coil region" evidence="15">
    <location>
        <begin position="86"/>
        <end position="134"/>
    </location>
</feature>
<sequence>MQKELEMTNDKVTKLQAEVNESHKYLKKTKETIQELEGKIALGAKPYKEEIEDLKMKLVKADLERMQDTKGFEKEIAAAKATVEHQKEMIRKIRELETSLRGAQESARHKEGTIIKMQKELEMTNDKVTKLQAEVNESHKYLKKTKETIQELEGKIALGAKPYKEEIEDLKMKLVKADLERMQDTKGFEKEIAAAKATVEHQKEMIRVLRENLRRNQQAQDTSMISEPADSQPSSKPLTCGGGSGIVQSTKALILKSEYIRLEKEMSKLKQQNEQLMKQKSELLSNNRYLSNELKNMKERALNKEARKEITCENSPKSPKVTGTTSKKKQTTPSWCKERNSQDTVPQEPPRSWFFDNRSKSLPSPHPVRYFDNSGLGLCPAKPSVTVYLSAGPAHTPEESASVREQTACQDNAETDHAHEAVFTFLPTVWVKGQDDSRTPRERLPPNMQLLAGSGLVLPERHVVGTNNGGDGEADDRTLRPRVLPLSCSRGVASQDSLLPVAPQCALLETADPDYRAFAREGARVIATDINEAKLQELETYPGIQTRVLDVTKKKQIDQFANEVERLDVLFNVAGFVHHGTILDCEEKDWDFSMNLNVRSMYLMIKAFLPKMLAQKSGNIINMSSVASSIKGVVNRCVYSTTKAAVIGLTKAVAADFIQQGIRCNCVCPGETPHRPASGPTACARARVSETWSPATTAPLCHGHRRPVTAVHAAARRAPQFWLRAPGLLYLSPHGGTLLKRDISGACRQASSARCWVKIWTLRRPLMKEAGKDWKLVKEYLLRTVDTPSLQERIQARPDPEEALNDFLKRQKTGRFATAEEIALLCVYLASDEVGAVLPGARYGRLGPSLLIQAMPFQSVCRSAAFRARDGVRCNLSRPTAT</sequence>
<dbReference type="PANTHER" id="PTHR43477">
    <property type="entry name" value="DIHYDROANTICAPSIN 7-DEHYDROGENASE"/>
    <property type="match status" value="1"/>
</dbReference>
<dbReference type="GO" id="GO:0003858">
    <property type="term" value="F:3-hydroxybutyrate dehydrogenase activity"/>
    <property type="evidence" value="ECO:0007669"/>
    <property type="project" value="UniProtKB-EC"/>
</dbReference>
<keyword evidence="15" id="KW-0175">Coiled coil</keyword>
<dbReference type="PROSITE" id="PS00061">
    <property type="entry name" value="ADH_SHORT"/>
    <property type="match status" value="1"/>
</dbReference>
<dbReference type="GO" id="GO:0016617">
    <property type="term" value="F:4-oxoproline reductase activity"/>
    <property type="evidence" value="ECO:0007669"/>
    <property type="project" value="UniProtKB-EC"/>
</dbReference>
<comment type="similarity">
    <text evidence="2">Belongs to the short-chain dehydrogenases/reductases (SDR) family.</text>
</comment>
<dbReference type="InterPro" id="IPR051122">
    <property type="entry name" value="SDR_DHRS6-like"/>
</dbReference>
<feature type="compositionally biased region" description="Polar residues" evidence="16">
    <location>
        <begin position="312"/>
        <end position="325"/>
    </location>
</feature>
<evidence type="ECO:0000256" key="8">
    <source>
        <dbReference type="ARBA" id="ARBA00039194"/>
    </source>
</evidence>
<evidence type="ECO:0000256" key="12">
    <source>
        <dbReference type="ARBA" id="ARBA00043083"/>
    </source>
</evidence>
<accession>L9KMC6</accession>
<dbReference type="EMBL" id="KB320755">
    <property type="protein sequence ID" value="ELW64100.1"/>
    <property type="molecule type" value="Genomic_DNA"/>
</dbReference>
<comment type="catalytic activity">
    <reaction evidence="14">
        <text>(R)-3-hydroxybutanoate + NAD(+) = acetoacetate + NADH + H(+)</text>
        <dbReference type="Rhea" id="RHEA:20521"/>
        <dbReference type="ChEBI" id="CHEBI:10983"/>
        <dbReference type="ChEBI" id="CHEBI:13705"/>
        <dbReference type="ChEBI" id="CHEBI:15378"/>
        <dbReference type="ChEBI" id="CHEBI:57540"/>
        <dbReference type="ChEBI" id="CHEBI:57945"/>
        <dbReference type="EC" id="1.1.1.30"/>
    </reaction>
</comment>
<evidence type="ECO:0000256" key="14">
    <source>
        <dbReference type="ARBA" id="ARBA00049550"/>
    </source>
</evidence>
<dbReference type="AlphaFoldDB" id="L9KMC6"/>
<reference evidence="18" key="2">
    <citation type="journal article" date="2013" name="Nat. Commun.">
        <title>Genome of the Chinese tree shrew.</title>
        <authorList>
            <person name="Fan Y."/>
            <person name="Huang Z.Y."/>
            <person name="Cao C.C."/>
            <person name="Chen C.S."/>
            <person name="Chen Y.X."/>
            <person name="Fan D.D."/>
            <person name="He J."/>
            <person name="Hou H.L."/>
            <person name="Hu L."/>
            <person name="Hu X.T."/>
            <person name="Jiang X.T."/>
            <person name="Lai R."/>
            <person name="Lang Y.S."/>
            <person name="Liang B."/>
            <person name="Liao S.G."/>
            <person name="Mu D."/>
            <person name="Ma Y.Y."/>
            <person name="Niu Y.Y."/>
            <person name="Sun X.Q."/>
            <person name="Xia J.Q."/>
            <person name="Xiao J."/>
            <person name="Xiong Z.Q."/>
            <person name="Xu L."/>
            <person name="Yang L."/>
            <person name="Zhang Y."/>
            <person name="Zhao W."/>
            <person name="Zhao X.D."/>
            <person name="Zheng Y.T."/>
            <person name="Zhou J.M."/>
            <person name="Zhu Y.B."/>
            <person name="Zhang G.J."/>
            <person name="Wang J."/>
            <person name="Yao Y.G."/>
        </authorList>
    </citation>
    <scope>NUCLEOTIDE SEQUENCE [LARGE SCALE GENOMIC DNA]</scope>
</reference>
<dbReference type="PRINTS" id="PR00080">
    <property type="entry name" value="SDRFAMILY"/>
</dbReference>
<dbReference type="GO" id="GO:0005737">
    <property type="term" value="C:cytoplasm"/>
    <property type="evidence" value="ECO:0007669"/>
    <property type="project" value="TreeGrafter"/>
</dbReference>
<dbReference type="EC" id="1.1.1.104" evidence="6"/>
<evidence type="ECO:0000256" key="15">
    <source>
        <dbReference type="SAM" id="Coils"/>
    </source>
</evidence>
<evidence type="ECO:0000256" key="5">
    <source>
        <dbReference type="ARBA" id="ARBA00034698"/>
    </source>
</evidence>
<feature type="coiled-coil region" evidence="15">
    <location>
        <begin position="252"/>
        <end position="307"/>
    </location>
</feature>
<reference evidence="18" key="1">
    <citation type="submission" date="2012-07" db="EMBL/GenBank/DDBJ databases">
        <title>Genome of the Chinese tree shrew, a rising model animal genetically related to primates.</title>
        <authorList>
            <person name="Zhang G."/>
            <person name="Fan Y."/>
            <person name="Yao Y."/>
            <person name="Huang Z."/>
        </authorList>
    </citation>
    <scope>NUCLEOTIDE SEQUENCE [LARGE SCALE GENOMIC DNA]</scope>
</reference>